<name>A0AA41X576_9BACI</name>
<dbReference type="EMBL" id="JANCLT010000005">
    <property type="protein sequence ID" value="MCP8969134.1"/>
    <property type="molecule type" value="Genomic_DNA"/>
</dbReference>
<protein>
    <recommendedName>
        <fullName evidence="1">Small, acid-soluble spore protein Tlp</fullName>
    </recommendedName>
</protein>
<dbReference type="Proteomes" id="UP001156102">
    <property type="component" value="Unassembled WGS sequence"/>
</dbReference>
<dbReference type="HAMAP" id="MF_01506">
    <property type="entry name" value="Tlp"/>
    <property type="match status" value="1"/>
</dbReference>
<keyword evidence="1" id="KW-0749">Sporulation</keyword>
<dbReference type="Pfam" id="PF19824">
    <property type="entry name" value="Tlp"/>
    <property type="match status" value="1"/>
</dbReference>
<comment type="subcellular location">
    <subcellularLocation>
        <location evidence="1">Spore core</location>
    </subcellularLocation>
</comment>
<dbReference type="InterPro" id="IPR017524">
    <property type="entry name" value="SASP_thioredoxin-like"/>
</dbReference>
<sequence length="76" mass="8783">MTKNFTPNPDDRSDNVEKLQEMVQNTIHNIHAAEDAMANSTAQDCAAIEAKNQRRMDSIEAMRSEIKEEYAYRKEH</sequence>
<evidence type="ECO:0000313" key="2">
    <source>
        <dbReference type="EMBL" id="MCP8969134.1"/>
    </source>
</evidence>
<proteinExistence type="evidence at transcript level"/>
<reference evidence="2" key="1">
    <citation type="submission" date="2022-07" db="EMBL/GenBank/DDBJ databases">
        <authorList>
            <person name="Li W.-J."/>
            <person name="Deng Q.-Q."/>
        </authorList>
    </citation>
    <scope>NUCLEOTIDE SEQUENCE</scope>
    <source>
        <strain evidence="2">SYSU M60031</strain>
    </source>
</reference>
<comment type="caution">
    <text evidence="2">The sequence shown here is derived from an EMBL/GenBank/DDBJ whole genome shotgun (WGS) entry which is preliminary data.</text>
</comment>
<dbReference type="GO" id="GO:0030436">
    <property type="term" value="P:asexual sporulation"/>
    <property type="evidence" value="ECO:0007669"/>
    <property type="project" value="UniProtKB-UniRule"/>
</dbReference>
<comment type="induction">
    <text evidence="1">Expressed only in the forespore compartment of sporulating cells.</text>
</comment>
<dbReference type="NCBIfam" id="TIGR03090">
    <property type="entry name" value="SASP_tlp"/>
    <property type="match status" value="1"/>
</dbReference>
<keyword evidence="3" id="KW-1185">Reference proteome</keyword>
<evidence type="ECO:0000313" key="3">
    <source>
        <dbReference type="Proteomes" id="UP001156102"/>
    </source>
</evidence>
<dbReference type="GO" id="GO:0030435">
    <property type="term" value="P:sporulation resulting in formation of a cellular spore"/>
    <property type="evidence" value="ECO:0007669"/>
    <property type="project" value="UniProtKB-KW"/>
</dbReference>
<dbReference type="AlphaFoldDB" id="A0AA41X576"/>
<accession>A0AA41X576</accession>
<comment type="similarity">
    <text evidence="1">Belongs to the Tlp family.</text>
</comment>
<gene>
    <name evidence="1 2" type="primary">tlp</name>
    <name evidence="2" type="ORF">NK662_11340</name>
</gene>
<organism evidence="2 3">
    <name type="scientific">Ectobacillus ponti</name>
    <dbReference type="NCBI Taxonomy" id="2961894"/>
    <lineage>
        <taxon>Bacteria</taxon>
        <taxon>Bacillati</taxon>
        <taxon>Bacillota</taxon>
        <taxon>Bacilli</taxon>
        <taxon>Bacillales</taxon>
        <taxon>Bacillaceae</taxon>
        <taxon>Ectobacillus</taxon>
    </lineage>
</organism>
<evidence type="ECO:0000256" key="1">
    <source>
        <dbReference type="HAMAP-Rule" id="MF_01506"/>
    </source>
</evidence>
<dbReference type="RefSeq" id="WP_254759050.1">
    <property type="nucleotide sequence ID" value="NZ_JANCLT010000005.1"/>
</dbReference>